<dbReference type="PROSITE" id="PS00399">
    <property type="entry name" value="SUCCINYL_COA_LIG_2"/>
    <property type="match status" value="1"/>
</dbReference>
<dbReference type="InterPro" id="IPR005811">
    <property type="entry name" value="SUCC_ACL_C"/>
</dbReference>
<feature type="domain" description="CoA-binding" evidence="4">
    <location>
        <begin position="4"/>
        <end position="100"/>
    </location>
</feature>
<reference evidence="5" key="1">
    <citation type="submission" date="2016-08" db="EMBL/GenBank/DDBJ databases">
        <authorList>
            <person name="Seilhamer J.J."/>
        </authorList>
    </citation>
    <scope>NUCLEOTIDE SEQUENCE</scope>
    <source>
        <strain evidence="5">86-1</strain>
    </source>
</reference>
<dbReference type="InterPro" id="IPR003781">
    <property type="entry name" value="CoA-bd"/>
</dbReference>
<dbReference type="UniPathway" id="UPA00223">
    <property type="reaction ID" value="UER00999"/>
</dbReference>
<dbReference type="EC" id="6.2.1.5" evidence="5"/>
<dbReference type="GO" id="GO:0006099">
    <property type="term" value="P:tricarboxylic acid cycle"/>
    <property type="evidence" value="ECO:0007669"/>
    <property type="project" value="UniProtKB-UniPathway"/>
</dbReference>
<evidence type="ECO:0000256" key="2">
    <source>
        <dbReference type="ARBA" id="ARBA00022741"/>
    </source>
</evidence>
<dbReference type="GO" id="GO:0009361">
    <property type="term" value="C:succinate-CoA ligase complex (ADP-forming)"/>
    <property type="evidence" value="ECO:0007669"/>
    <property type="project" value="TreeGrafter"/>
</dbReference>
<dbReference type="PANTHER" id="PTHR11117">
    <property type="entry name" value="SUCCINYL-COA LIGASE SUBUNIT ALPHA"/>
    <property type="match status" value="1"/>
</dbReference>
<dbReference type="Gene3D" id="3.40.50.261">
    <property type="entry name" value="Succinyl-CoA synthetase domains"/>
    <property type="match status" value="1"/>
</dbReference>
<dbReference type="SUPFAM" id="SSF51735">
    <property type="entry name" value="NAD(P)-binding Rossmann-fold domains"/>
    <property type="match status" value="1"/>
</dbReference>
<dbReference type="InterPro" id="IPR017440">
    <property type="entry name" value="Cit_synth/succinyl-CoA_lig_AS"/>
</dbReference>
<dbReference type="GO" id="GO:0004775">
    <property type="term" value="F:succinate-CoA ligase (ADP-forming) activity"/>
    <property type="evidence" value="ECO:0007669"/>
    <property type="project" value="UniProtKB-EC"/>
</dbReference>
<dbReference type="InterPro" id="IPR005810">
    <property type="entry name" value="CoA_lig_alpha"/>
</dbReference>
<protein>
    <submittedName>
        <fullName evidence="5">Succinyl-CoA synthetase, NAD(P)-binding, alpha subunit</fullName>
        <ecNumber evidence="5">6.2.1.5</ecNumber>
    </submittedName>
</protein>
<dbReference type="Pfam" id="PF02629">
    <property type="entry name" value="CoA_binding"/>
    <property type="match status" value="1"/>
</dbReference>
<dbReference type="InterPro" id="IPR016102">
    <property type="entry name" value="Succinyl-CoA_synth-like"/>
</dbReference>
<accession>A0A212L075</accession>
<gene>
    <name evidence="5" type="primary">sucD</name>
    <name evidence="5" type="ORF">KL86DES1_10735</name>
</gene>
<proteinExistence type="predicted"/>
<dbReference type="GO" id="GO:0004776">
    <property type="term" value="F:succinate-CoA ligase (GDP-forming) activity"/>
    <property type="evidence" value="ECO:0007669"/>
    <property type="project" value="TreeGrafter"/>
</dbReference>
<keyword evidence="1 5" id="KW-0436">Ligase</keyword>
<dbReference type="Gene3D" id="3.40.50.720">
    <property type="entry name" value="NAD(P)-binding Rossmann-like Domain"/>
    <property type="match status" value="1"/>
</dbReference>
<dbReference type="EMBL" id="FMJC01000001">
    <property type="protein sequence ID" value="SCM70945.1"/>
    <property type="molecule type" value="Genomic_DNA"/>
</dbReference>
<feature type="active site" description="Tele-phosphohistidine intermediate" evidence="3">
    <location>
        <position position="251"/>
    </location>
</feature>
<evidence type="ECO:0000256" key="1">
    <source>
        <dbReference type="ARBA" id="ARBA00022598"/>
    </source>
</evidence>
<dbReference type="AlphaFoldDB" id="A0A212L075"/>
<dbReference type="PANTHER" id="PTHR11117:SF2">
    <property type="entry name" value="SUCCINATE--COA LIGASE [ADP_GDP-FORMING] SUBUNIT ALPHA, MITOCHONDRIAL"/>
    <property type="match status" value="1"/>
</dbReference>
<dbReference type="SMART" id="SM00881">
    <property type="entry name" value="CoA_binding"/>
    <property type="match status" value="1"/>
</dbReference>
<name>A0A212L075_9BACT</name>
<dbReference type="Pfam" id="PF00549">
    <property type="entry name" value="Ligase_CoA"/>
    <property type="match status" value="1"/>
</dbReference>
<dbReference type="RefSeq" id="WP_179979540.1">
    <property type="nucleotide sequence ID" value="NZ_LT608333.1"/>
</dbReference>
<keyword evidence="2" id="KW-0547">Nucleotide-binding</keyword>
<dbReference type="GO" id="GO:0000166">
    <property type="term" value="F:nucleotide binding"/>
    <property type="evidence" value="ECO:0007669"/>
    <property type="project" value="UniProtKB-KW"/>
</dbReference>
<dbReference type="SUPFAM" id="SSF52210">
    <property type="entry name" value="Succinyl-CoA synthetase domains"/>
    <property type="match status" value="1"/>
</dbReference>
<dbReference type="InterPro" id="IPR036291">
    <property type="entry name" value="NAD(P)-bd_dom_sf"/>
</dbReference>
<dbReference type="PIRSF" id="PIRSF001553">
    <property type="entry name" value="SucCS_alpha"/>
    <property type="match status" value="1"/>
</dbReference>
<dbReference type="PRINTS" id="PR01798">
    <property type="entry name" value="SCOASYNTHASE"/>
</dbReference>
<evidence type="ECO:0000313" key="5">
    <source>
        <dbReference type="EMBL" id="SCM70945.1"/>
    </source>
</evidence>
<evidence type="ECO:0000259" key="4">
    <source>
        <dbReference type="SMART" id="SM00881"/>
    </source>
</evidence>
<evidence type="ECO:0000256" key="3">
    <source>
        <dbReference type="PIRSR" id="PIRSR001553-1"/>
    </source>
</evidence>
<organism evidence="5">
    <name type="scientific">uncultured Desulfovibrio sp</name>
    <dbReference type="NCBI Taxonomy" id="167968"/>
    <lineage>
        <taxon>Bacteria</taxon>
        <taxon>Pseudomonadati</taxon>
        <taxon>Thermodesulfobacteriota</taxon>
        <taxon>Desulfovibrionia</taxon>
        <taxon>Desulfovibrionales</taxon>
        <taxon>Desulfovibrionaceae</taxon>
        <taxon>Desulfovibrio</taxon>
        <taxon>environmental samples</taxon>
    </lineage>
</organism>
<sequence length="295" mass="30951">MSIFIDETTTVEVQGATGKEGSYWLKHMKEMGTKVVFGVTPGKEGQDVDGVPVFHSVKRGMRDHPAEMAMLFVPPRFTKDAVFEALDAGIKKIVTIADGIPVHECLQIRSAARSCGAMVIGGNTSGIISPGKGMAGCIPFWIERVYKRGSIGVMTRSGSLTNEVTAEVVKGGFGVSTLIGVGGDITPGTRFAELLPMFEADPETEAVVIIGELGGSMEEEVAEAMEAKIFTKPLVAFIGGRTAPEGKRMGHAGAIVTGGKGTVKGKVRALEMAGALTAAKPSQVGPLLRQAFKLS</sequence>